<keyword evidence="3 8" id="KW-0237">DNA synthesis</keyword>
<dbReference type="HAMAP" id="MF_00124">
    <property type="entry name" value="Thymidine_kinase"/>
    <property type="match status" value="1"/>
</dbReference>
<reference evidence="13" key="1">
    <citation type="submission" date="2019-01" db="EMBL/GenBank/DDBJ databases">
        <authorList>
            <consortium name="Pathogen Informatics"/>
        </authorList>
    </citation>
    <scope>NUCLEOTIDE SEQUENCE [LARGE SCALE GENOMIC DNA]</scope>
    <source>
        <strain evidence="13">NCTC10113</strain>
    </source>
</reference>
<feature type="active site" description="Proton acceptor" evidence="8 9">
    <location>
        <position position="90"/>
    </location>
</feature>
<dbReference type="GO" id="GO:0004797">
    <property type="term" value="F:thymidine kinase activity"/>
    <property type="evidence" value="ECO:0007669"/>
    <property type="project" value="UniProtKB-UniRule"/>
</dbReference>
<dbReference type="EC" id="2.7.1.21" evidence="2 8"/>
<comment type="similarity">
    <text evidence="1 8 12">Belongs to the thymidine kinase family.</text>
</comment>
<dbReference type="InterPro" id="IPR001267">
    <property type="entry name" value="Thymidine_kinase"/>
</dbReference>
<accession>A0A448ZYC6</accession>
<dbReference type="NCBIfam" id="NF003296">
    <property type="entry name" value="PRK04296.1-1"/>
    <property type="match status" value="1"/>
</dbReference>
<dbReference type="AlphaFoldDB" id="A0A448ZYC6"/>
<dbReference type="GO" id="GO:0008270">
    <property type="term" value="F:zinc ion binding"/>
    <property type="evidence" value="ECO:0007669"/>
    <property type="project" value="UniProtKB-UniRule"/>
</dbReference>
<dbReference type="Gene3D" id="3.30.60.20">
    <property type="match status" value="1"/>
</dbReference>
<evidence type="ECO:0000313" key="13">
    <source>
        <dbReference type="EMBL" id="VEU56262.1"/>
    </source>
</evidence>
<evidence type="ECO:0000256" key="9">
    <source>
        <dbReference type="PIRSR" id="PIRSR035805-1"/>
    </source>
</evidence>
<evidence type="ECO:0000256" key="12">
    <source>
        <dbReference type="RuleBase" id="RU004165"/>
    </source>
</evidence>
<comment type="catalytic activity">
    <reaction evidence="8 11">
        <text>thymidine + ATP = dTMP + ADP + H(+)</text>
        <dbReference type="Rhea" id="RHEA:19129"/>
        <dbReference type="ChEBI" id="CHEBI:15378"/>
        <dbReference type="ChEBI" id="CHEBI:17748"/>
        <dbReference type="ChEBI" id="CHEBI:30616"/>
        <dbReference type="ChEBI" id="CHEBI:63528"/>
        <dbReference type="ChEBI" id="CHEBI:456216"/>
        <dbReference type="EC" id="2.7.1.21"/>
    </reaction>
</comment>
<organism evidence="13">
    <name type="scientific">Metamycoplasma salivarium</name>
    <name type="common">Mycoplasma salivarium</name>
    <dbReference type="NCBI Taxonomy" id="2124"/>
    <lineage>
        <taxon>Bacteria</taxon>
        <taxon>Bacillati</taxon>
        <taxon>Mycoplasmatota</taxon>
        <taxon>Mycoplasmoidales</taxon>
        <taxon>Metamycoplasmataceae</taxon>
        <taxon>Metamycoplasma</taxon>
    </lineage>
</organism>
<evidence type="ECO:0000256" key="7">
    <source>
        <dbReference type="ARBA" id="ARBA00022840"/>
    </source>
</evidence>
<evidence type="ECO:0000256" key="6">
    <source>
        <dbReference type="ARBA" id="ARBA00022777"/>
    </source>
</evidence>
<keyword evidence="7 8" id="KW-0067">ATP-binding</keyword>
<feature type="binding site" evidence="8">
    <location>
        <begin position="89"/>
        <end position="92"/>
    </location>
    <ligand>
        <name>ATP</name>
        <dbReference type="ChEBI" id="CHEBI:30616"/>
    </ligand>
</feature>
<geneLocation type="plasmid" evidence="13">
    <name>2</name>
</geneLocation>
<dbReference type="GO" id="GO:0005524">
    <property type="term" value="F:ATP binding"/>
    <property type="evidence" value="ECO:0007669"/>
    <property type="project" value="UniProtKB-UniRule"/>
</dbReference>
<feature type="binding site" evidence="8">
    <location>
        <position position="181"/>
    </location>
    <ligand>
        <name>Zn(2+)</name>
        <dbReference type="ChEBI" id="CHEBI:29105"/>
    </ligand>
</feature>
<protein>
    <recommendedName>
        <fullName evidence="2 8">Thymidine kinase</fullName>
        <ecNumber evidence="2 8">2.7.1.21</ecNumber>
    </recommendedName>
</protein>
<proteinExistence type="inferred from homology"/>
<gene>
    <name evidence="13" type="primary">tdk_2</name>
    <name evidence="8" type="synonym">tdk</name>
    <name evidence="13" type="ORF">NCTC10113_01164</name>
</gene>
<keyword evidence="8" id="KW-0862">Zinc</keyword>
<dbReference type="SUPFAM" id="SSF52540">
    <property type="entry name" value="P-loop containing nucleoside triphosphate hydrolases"/>
    <property type="match status" value="1"/>
</dbReference>
<feature type="binding site" evidence="8">
    <location>
        <position position="149"/>
    </location>
    <ligand>
        <name>Zn(2+)</name>
        <dbReference type="ChEBI" id="CHEBI:29105"/>
    </ligand>
</feature>
<feature type="binding site" evidence="8">
    <location>
        <begin position="15"/>
        <end position="22"/>
    </location>
    <ligand>
        <name>ATP</name>
        <dbReference type="ChEBI" id="CHEBI:30616"/>
    </ligand>
</feature>
<comment type="subunit">
    <text evidence="8">Homotetramer.</text>
</comment>
<dbReference type="PANTHER" id="PTHR11441">
    <property type="entry name" value="THYMIDINE KINASE"/>
    <property type="match status" value="1"/>
</dbReference>
<dbReference type="GO" id="GO:0071897">
    <property type="term" value="P:DNA biosynthetic process"/>
    <property type="evidence" value="ECO:0007669"/>
    <property type="project" value="UniProtKB-KW"/>
</dbReference>
<dbReference type="Pfam" id="PF00265">
    <property type="entry name" value="TK"/>
    <property type="match status" value="1"/>
</dbReference>
<keyword evidence="5 8" id="KW-0547">Nucleotide-binding</keyword>
<feature type="binding site" evidence="8">
    <location>
        <position position="178"/>
    </location>
    <ligand>
        <name>Zn(2+)</name>
        <dbReference type="ChEBI" id="CHEBI:29105"/>
    </ligand>
</feature>
<sequence length="193" mass="22145">MYKTFNNGMIEIITGPMFSGKSEELLRRLRTLEYAKFTSLVIKPDFDTRFSNKKIVSRAGNEHITHTIKDIEEIYDLLKEKNYNAILIDEAHFFSNKLVDVANELANKGYLVIVAGLDLNFKMQPFENIAHLMALAERVTKLQAVCMVCQHAASTSFRKVKVDEVNFLGDHSEYEARCRKCYLKGEAEKAKIK</sequence>
<dbReference type="SUPFAM" id="SSF57716">
    <property type="entry name" value="Glucocorticoid receptor-like (DNA-binding domain)"/>
    <property type="match status" value="1"/>
</dbReference>
<dbReference type="PANTHER" id="PTHR11441:SF0">
    <property type="entry name" value="THYMIDINE KINASE, CYTOSOLIC"/>
    <property type="match status" value="1"/>
</dbReference>
<evidence type="ECO:0000256" key="5">
    <source>
        <dbReference type="ARBA" id="ARBA00022741"/>
    </source>
</evidence>
<dbReference type="EMBL" id="LR214939">
    <property type="protein sequence ID" value="VEU56262.1"/>
    <property type="molecule type" value="Genomic_DNA"/>
</dbReference>
<keyword evidence="8" id="KW-0479">Metal-binding</keyword>
<evidence type="ECO:0000256" key="4">
    <source>
        <dbReference type="ARBA" id="ARBA00022679"/>
    </source>
</evidence>
<comment type="subcellular location">
    <subcellularLocation>
        <location evidence="8">Cytoplasm</location>
    </subcellularLocation>
</comment>
<dbReference type="RefSeq" id="WP_024544145.1">
    <property type="nucleotide sequence ID" value="NZ_BPLV01000001.1"/>
</dbReference>
<keyword evidence="4 8" id="KW-0808">Transferase</keyword>
<evidence type="ECO:0000256" key="3">
    <source>
        <dbReference type="ARBA" id="ARBA00022634"/>
    </source>
</evidence>
<dbReference type="GO" id="GO:0005737">
    <property type="term" value="C:cytoplasm"/>
    <property type="evidence" value="ECO:0007669"/>
    <property type="project" value="UniProtKB-SubCell"/>
</dbReference>
<feature type="binding site" evidence="10">
    <location>
        <position position="174"/>
    </location>
    <ligand>
        <name>substrate</name>
    </ligand>
</feature>
<keyword evidence="13" id="KW-0614">Plasmid</keyword>
<feature type="binding site" evidence="8">
    <location>
        <position position="146"/>
    </location>
    <ligand>
        <name>Zn(2+)</name>
        <dbReference type="ChEBI" id="CHEBI:29105"/>
    </ligand>
</feature>
<dbReference type="InterPro" id="IPR027417">
    <property type="entry name" value="P-loop_NTPase"/>
</dbReference>
<evidence type="ECO:0000256" key="10">
    <source>
        <dbReference type="PIRSR" id="PIRSR035805-2"/>
    </source>
</evidence>
<dbReference type="Gene3D" id="3.40.50.300">
    <property type="entry name" value="P-loop containing nucleotide triphosphate hydrolases"/>
    <property type="match status" value="1"/>
</dbReference>
<evidence type="ECO:0000256" key="8">
    <source>
        <dbReference type="HAMAP-Rule" id="MF_00124"/>
    </source>
</evidence>
<dbReference type="PIRSF" id="PIRSF035805">
    <property type="entry name" value="TK_cell"/>
    <property type="match status" value="1"/>
</dbReference>
<name>A0A448ZYC6_METSV</name>
<evidence type="ECO:0000256" key="1">
    <source>
        <dbReference type="ARBA" id="ARBA00007587"/>
    </source>
</evidence>
<keyword evidence="8" id="KW-0963">Cytoplasm</keyword>
<evidence type="ECO:0000256" key="2">
    <source>
        <dbReference type="ARBA" id="ARBA00012118"/>
    </source>
</evidence>
<evidence type="ECO:0000256" key="11">
    <source>
        <dbReference type="RuleBase" id="RU000544"/>
    </source>
</evidence>
<dbReference type="GO" id="GO:0046104">
    <property type="term" value="P:thymidine metabolic process"/>
    <property type="evidence" value="ECO:0007669"/>
    <property type="project" value="TreeGrafter"/>
</dbReference>
<keyword evidence="6 8" id="KW-0418">Kinase</keyword>